<gene>
    <name evidence="3" type="ORF">ACFSYJ_08755</name>
</gene>
<feature type="transmembrane region" description="Helical" evidence="2">
    <location>
        <begin position="566"/>
        <end position="588"/>
    </location>
</feature>
<evidence type="ECO:0000256" key="2">
    <source>
        <dbReference type="SAM" id="Phobius"/>
    </source>
</evidence>
<evidence type="ECO:0008006" key="5">
    <source>
        <dbReference type="Google" id="ProtNLM"/>
    </source>
</evidence>
<dbReference type="SUPFAM" id="SSF48371">
    <property type="entry name" value="ARM repeat"/>
    <property type="match status" value="1"/>
</dbReference>
<feature type="transmembrane region" description="Helical" evidence="2">
    <location>
        <begin position="508"/>
        <end position="528"/>
    </location>
</feature>
<feature type="transmembrane region" description="Helical" evidence="2">
    <location>
        <begin position="135"/>
        <end position="157"/>
    </location>
</feature>
<feature type="transmembrane region" description="Helical" evidence="2">
    <location>
        <begin position="482"/>
        <end position="502"/>
    </location>
</feature>
<name>A0ABW5GC61_9PSEU</name>
<protein>
    <recommendedName>
        <fullName evidence="5">Phage-related protein</fullName>
    </recommendedName>
</protein>
<keyword evidence="2" id="KW-0812">Transmembrane</keyword>
<feature type="transmembrane region" description="Helical" evidence="2">
    <location>
        <begin position="646"/>
        <end position="672"/>
    </location>
</feature>
<accession>A0ABW5GC61</accession>
<evidence type="ECO:0000256" key="1">
    <source>
        <dbReference type="SAM" id="MobiDB-lite"/>
    </source>
</evidence>
<dbReference type="EMBL" id="JBHUKU010000004">
    <property type="protein sequence ID" value="MFD2458688.1"/>
    <property type="molecule type" value="Genomic_DNA"/>
</dbReference>
<feature type="transmembrane region" description="Helical" evidence="2">
    <location>
        <begin position="420"/>
        <end position="444"/>
    </location>
</feature>
<dbReference type="Proteomes" id="UP001597419">
    <property type="component" value="Unassembled WGS sequence"/>
</dbReference>
<evidence type="ECO:0000313" key="3">
    <source>
        <dbReference type="EMBL" id="MFD2458688.1"/>
    </source>
</evidence>
<feature type="transmembrane region" description="Helical" evidence="2">
    <location>
        <begin position="450"/>
        <end position="470"/>
    </location>
</feature>
<feature type="transmembrane region" description="Helical" evidence="2">
    <location>
        <begin position="595"/>
        <end position="614"/>
    </location>
</feature>
<dbReference type="InterPro" id="IPR016024">
    <property type="entry name" value="ARM-type_fold"/>
</dbReference>
<feature type="transmembrane region" description="Helical" evidence="2">
    <location>
        <begin position="736"/>
        <end position="762"/>
    </location>
</feature>
<evidence type="ECO:0000313" key="4">
    <source>
        <dbReference type="Proteomes" id="UP001597419"/>
    </source>
</evidence>
<keyword evidence="4" id="KW-1185">Reference proteome</keyword>
<keyword evidence="2" id="KW-0472">Membrane</keyword>
<feature type="transmembrane region" description="Helical" evidence="2">
    <location>
        <begin position="163"/>
        <end position="184"/>
    </location>
</feature>
<organism evidence="3 4">
    <name type="scientific">Amycolatopsis samaneae</name>
    <dbReference type="NCBI Taxonomy" id="664691"/>
    <lineage>
        <taxon>Bacteria</taxon>
        <taxon>Bacillati</taxon>
        <taxon>Actinomycetota</taxon>
        <taxon>Actinomycetes</taxon>
        <taxon>Pseudonocardiales</taxon>
        <taxon>Pseudonocardiaceae</taxon>
        <taxon>Amycolatopsis</taxon>
    </lineage>
</organism>
<reference evidence="4" key="1">
    <citation type="journal article" date="2019" name="Int. J. Syst. Evol. Microbiol.">
        <title>The Global Catalogue of Microorganisms (GCM) 10K type strain sequencing project: providing services to taxonomists for standard genome sequencing and annotation.</title>
        <authorList>
            <consortium name="The Broad Institute Genomics Platform"/>
            <consortium name="The Broad Institute Genome Sequencing Center for Infectious Disease"/>
            <person name="Wu L."/>
            <person name="Ma J."/>
        </authorList>
    </citation>
    <scope>NUCLEOTIDE SEQUENCE [LARGE SCALE GENOMIC DNA]</scope>
    <source>
        <strain evidence="4">CGMCC 4.7643</strain>
    </source>
</reference>
<dbReference type="RefSeq" id="WP_345387540.1">
    <property type="nucleotide sequence ID" value="NZ_BAABHG010000002.1"/>
</dbReference>
<feature type="transmembrane region" description="Helical" evidence="2">
    <location>
        <begin position="704"/>
        <end position="730"/>
    </location>
</feature>
<sequence>MATVGHAYFKLLPSLQGLGREIRDQVRQSEREAPAITLAAQVQTALLREQIRAAAREGNDSAVRLLAELDAAPAETRFQRLVRELNGRSVSLKVVADKSLGSTARGLGELNDGLNRTTTQFTAMTLSVGASVLKYAALAAAVGQAVTVLGGLGSAAATASGSLLVVPAAGIAAAAAVATLKLGVEGFSDALKETDPQKYAEAIATFPPSMTAAANAARALRPELIGLRQVVQQRLFAGVAGEITVLAGTYLPLLRAELGQIAGGLNAGALGFATFAREGRTVADVRVILDNTAQSLGNASAGVRPLLQALRDIAAVGSEFLPGFGVGFAEATQRFADFIAAARESGKLREWLSAGLSAVGDLVTVVGNLAKIIGAVFSAANASGGGLLSTLVSVTDQVLAFVRSAEGAGALSQVFTGLHAIFAGLLPVLAAIGQAIVTSVAPAIAQLGPILGSAFAALAPAIAPLGQILASLAPVLGAAAQALVAVLVPALAALAPIVSALAPALTQVVGALGGALGAAITAITPALVQLAQVLAPLIEGFGGLLVQALQTAAPAVAQLVSALTPFIAQIGGALVRVLTAVMPLVSALSGIFTSVLLNALNALMPVLPVIVGTIQQLADVVGSALQVAAPVLAQVGGLLGQIAGQVLTALLPILPPLAQAFLSIVTALLPIIPPLLQIVSALLPPLLSLVTALLPVITQGAGLFAQLVTAIAPLIVQIGQMLMPVIQALFDLVKPIFEGIVAVISGAMRYISGVIDVVMGVLTGNWDRAWSGLKNMLGGIWDMIKGIVSNALKFLGNLFVELPGKLLGLLGDLGGLLIDAGKNIIRGLIKGLTAGFGWVKDKLGELTSWITSWKGPPSRDKVLLTANGRLIMGGLLAGLQDGEPQIRDYLTGLTEALPLDVSGTVTPGSAVSPAGGATASARRWPATSGPGGATGDAGNVTVVIDASGLDRHLTAWLRGAVHAQGGGNVQLAFGH</sequence>
<feature type="region of interest" description="Disordered" evidence="1">
    <location>
        <begin position="908"/>
        <end position="934"/>
    </location>
</feature>
<comment type="caution">
    <text evidence="3">The sequence shown here is derived from an EMBL/GenBank/DDBJ whole genome shotgun (WGS) entry which is preliminary data.</text>
</comment>
<keyword evidence="2" id="KW-1133">Transmembrane helix</keyword>
<proteinExistence type="predicted"/>